<keyword evidence="3" id="KW-1185">Reference proteome</keyword>
<name>A0A5S5DQL1_9FLAO</name>
<organism evidence="2 3">
    <name type="scientific">Tenacibaculum adriaticum</name>
    <dbReference type="NCBI Taxonomy" id="413713"/>
    <lineage>
        <taxon>Bacteria</taxon>
        <taxon>Pseudomonadati</taxon>
        <taxon>Bacteroidota</taxon>
        <taxon>Flavobacteriia</taxon>
        <taxon>Flavobacteriales</taxon>
        <taxon>Flavobacteriaceae</taxon>
        <taxon>Tenacibaculum</taxon>
    </lineage>
</organism>
<dbReference type="AlphaFoldDB" id="A0A5S5DQL1"/>
<evidence type="ECO:0000313" key="2">
    <source>
        <dbReference type="EMBL" id="TYP98181.1"/>
    </source>
</evidence>
<dbReference type="SUPFAM" id="SSF48371">
    <property type="entry name" value="ARM repeat"/>
    <property type="match status" value="1"/>
</dbReference>
<evidence type="ECO:0000256" key="1">
    <source>
        <dbReference type="SAM" id="Phobius"/>
    </source>
</evidence>
<dbReference type="InterPro" id="IPR036259">
    <property type="entry name" value="MFS_trans_sf"/>
</dbReference>
<keyword evidence="1" id="KW-1133">Transmembrane helix</keyword>
<dbReference type="Gene3D" id="1.20.1250.20">
    <property type="entry name" value="MFS general substrate transporter like domains"/>
    <property type="match status" value="2"/>
</dbReference>
<dbReference type="PANTHER" id="PTHR43596">
    <property type="entry name" value="ADP,ATP CARRIER PROTEIN"/>
    <property type="match status" value="1"/>
</dbReference>
<feature type="transmembrane region" description="Helical" evidence="1">
    <location>
        <begin position="53"/>
        <end position="72"/>
    </location>
</feature>
<dbReference type="InterPro" id="IPR011989">
    <property type="entry name" value="ARM-like"/>
</dbReference>
<proteinExistence type="predicted"/>
<protein>
    <submittedName>
        <fullName evidence="2">AAA family ATP:ADP antiporter</fullName>
    </submittedName>
</protein>
<dbReference type="InterPro" id="IPR016024">
    <property type="entry name" value="ARM-type_fold"/>
</dbReference>
<reference evidence="2 3" key="1">
    <citation type="submission" date="2019-07" db="EMBL/GenBank/DDBJ databases">
        <title>Genomic Encyclopedia of Type Strains, Phase IV (KMG-IV): sequencing the most valuable type-strain genomes for metagenomic binning, comparative biology and taxonomic classification.</title>
        <authorList>
            <person name="Goeker M."/>
        </authorList>
    </citation>
    <scope>NUCLEOTIDE SEQUENCE [LARGE SCALE GENOMIC DNA]</scope>
    <source>
        <strain evidence="2 3">DSM 18961</strain>
    </source>
</reference>
<evidence type="ECO:0000313" key="3">
    <source>
        <dbReference type="Proteomes" id="UP000323136"/>
    </source>
</evidence>
<feature type="transmembrane region" description="Helical" evidence="1">
    <location>
        <begin position="178"/>
        <end position="197"/>
    </location>
</feature>
<keyword evidence="1" id="KW-0472">Membrane</keyword>
<feature type="transmembrane region" description="Helical" evidence="1">
    <location>
        <begin position="270"/>
        <end position="290"/>
    </location>
</feature>
<feature type="transmembrane region" description="Helical" evidence="1">
    <location>
        <begin position="84"/>
        <end position="108"/>
    </location>
</feature>
<feature type="transmembrane region" description="Helical" evidence="1">
    <location>
        <begin position="233"/>
        <end position="250"/>
    </location>
</feature>
<dbReference type="CDD" id="cd06174">
    <property type="entry name" value="MFS"/>
    <property type="match status" value="1"/>
</dbReference>
<dbReference type="OrthoDB" id="1132709at2"/>
<dbReference type="PANTHER" id="PTHR43596:SF1">
    <property type="entry name" value="ADP,ATP CARRIER PROTEIN"/>
    <property type="match status" value="1"/>
</dbReference>
<dbReference type="Proteomes" id="UP000323136">
    <property type="component" value="Unassembled WGS sequence"/>
</dbReference>
<keyword evidence="1" id="KW-0812">Transmembrane</keyword>
<comment type="caution">
    <text evidence="2">The sequence shown here is derived from an EMBL/GenBank/DDBJ whole genome shotgun (WGS) entry which is preliminary data.</text>
</comment>
<dbReference type="EMBL" id="VNIA01000003">
    <property type="protein sequence ID" value="TYP98181.1"/>
    <property type="molecule type" value="Genomic_DNA"/>
</dbReference>
<dbReference type="SUPFAM" id="SSF103473">
    <property type="entry name" value="MFS general substrate transporter"/>
    <property type="match status" value="1"/>
</dbReference>
<sequence>MIKSFLNKAFGLRDGEIRVSFLMQLYIFLIITVLLIVKPTVNSLFLSQLGAKHLPYGYLLVALIAVVTSYFYNKAIRKISLLKVIIFSLTIFSIAFVTLSVLLHTSMINDWVLYIYYLGVSLFAVISTSQFWVLANMVYNSREGKRLFGFIGAGGIAGGIFGGYLTSVIVSSYGNKTVMVLAAILLLCCIPILEKVWKLRVKTMNLYVRKQRTFNETNVQETSLRVVFKSKHLTYLALITGISVIVAKLVDYQFSDFASAAIKNSEKLTAFFGFWFSTFNLVALTLQLFFTNRMLSKLGVSSTLLILPLGIALSSLLFLTFPELWVLILIKGIDGSLKQSLNKAAFELSIMPIPLSIKNQAKSYIDVVVDSIATGLSGFILIFLIKRLHLDTSYIIIIVLFFVFIWIFLIYKLRETYYDSFRQNILSTIVKAKKTNKEKQRPENTILTARHILNGKDEKAILNLLDRLSDYKMRALKSSIISLLEYPSNKVKVEAIKHLNVYGKGAEIEKVKTLIYEKNDKLVLTALEYVLNNSSLSRSEFIKNYLNNNNDYIANAALLCLARETADNEKLAAKFDLKNRITEKINEINHPTLNIREEAIVELLITVAYAKEEVHYFYIEKHLKNNNVNIKKQAIKAAGITNNEYFIEPLLELLSEKEYEKNVIKALKRYGSEITTTVLNLDKSEELKSNTKRFIPKILGSFKTQNAVNVLLRLMKDNNSNTRLQASMSLLRLSSKQVELVFSFRIIKNLILKEAKYFRDSLKIILILRKKIAEQPNEIVEDNDAQMELINARQDIIDVLEEQLVSSLKTSFNLLAIIYEENDIKMAHDGLFSNVKEAKINALEFLDNLLKGQLKFKLVPLLEYFTAEGDYSQIINEGALDEKDCLRVLMKSRGVHTKMKILHLIKILNDKGYVPLIKPLKKHRNNDVRYATIQILKKLNK</sequence>
<feature type="transmembrane region" description="Helical" evidence="1">
    <location>
        <begin position="147"/>
        <end position="166"/>
    </location>
</feature>
<accession>A0A5S5DQL1</accession>
<feature type="transmembrane region" description="Helical" evidence="1">
    <location>
        <begin position="21"/>
        <end position="41"/>
    </location>
</feature>
<dbReference type="Gene3D" id="1.25.10.10">
    <property type="entry name" value="Leucine-rich Repeat Variant"/>
    <property type="match status" value="1"/>
</dbReference>
<feature type="transmembrane region" description="Helical" evidence="1">
    <location>
        <begin position="114"/>
        <end position="135"/>
    </location>
</feature>
<gene>
    <name evidence="2" type="ORF">C7447_103351</name>
</gene>
<feature type="transmembrane region" description="Helical" evidence="1">
    <location>
        <begin position="392"/>
        <end position="411"/>
    </location>
</feature>
<feature type="transmembrane region" description="Helical" evidence="1">
    <location>
        <begin position="364"/>
        <end position="385"/>
    </location>
</feature>
<feature type="transmembrane region" description="Helical" evidence="1">
    <location>
        <begin position="302"/>
        <end position="321"/>
    </location>
</feature>